<dbReference type="InterPro" id="IPR011904">
    <property type="entry name" value="Ac_CoA_lig"/>
</dbReference>
<accession>A0AAD9IUT7</accession>
<dbReference type="InterPro" id="IPR045851">
    <property type="entry name" value="AMP-bd_C_sf"/>
</dbReference>
<comment type="caution">
    <text evidence="9">The sequence shown here is derived from an EMBL/GenBank/DDBJ whole genome shotgun (WGS) entry which is preliminary data.</text>
</comment>
<dbReference type="EMBL" id="JAODUP010001113">
    <property type="protein sequence ID" value="KAK2141361.1"/>
    <property type="molecule type" value="Genomic_DNA"/>
</dbReference>
<comment type="catalytic activity">
    <reaction evidence="5">
        <text>acetate + ATP + CoA = acetyl-CoA + AMP + diphosphate</text>
        <dbReference type="Rhea" id="RHEA:23176"/>
        <dbReference type="ChEBI" id="CHEBI:30089"/>
        <dbReference type="ChEBI" id="CHEBI:30616"/>
        <dbReference type="ChEBI" id="CHEBI:33019"/>
        <dbReference type="ChEBI" id="CHEBI:57287"/>
        <dbReference type="ChEBI" id="CHEBI:57288"/>
        <dbReference type="ChEBI" id="CHEBI:456215"/>
        <dbReference type="EC" id="6.2.1.1"/>
    </reaction>
</comment>
<evidence type="ECO:0000259" key="7">
    <source>
        <dbReference type="Pfam" id="PF13193"/>
    </source>
</evidence>
<dbReference type="CDD" id="cd05966">
    <property type="entry name" value="ACS"/>
    <property type="match status" value="1"/>
</dbReference>
<dbReference type="InterPro" id="IPR042099">
    <property type="entry name" value="ANL_N_sf"/>
</dbReference>
<dbReference type="AlphaFoldDB" id="A0AAD9IUT7"/>
<dbReference type="NCBIfam" id="TIGR02188">
    <property type="entry name" value="Ac_CoA_lig_AcsA"/>
    <property type="match status" value="1"/>
</dbReference>
<evidence type="ECO:0000256" key="1">
    <source>
        <dbReference type="ARBA" id="ARBA00006432"/>
    </source>
</evidence>
<dbReference type="PANTHER" id="PTHR24095">
    <property type="entry name" value="ACETYL-COENZYME A SYNTHETASE"/>
    <property type="match status" value="1"/>
</dbReference>
<sequence>MAFVRGVIYDQLVRRLLHKLLPRRPVWSPAARSLVTSSSQHRICSAPIPEFEDEPGIKSYDDLYRFSLENPDTFWSRLAKSRLRWYQEFDKVSDCDVNKGKIAWFLNGKLNVSVNCVDRHKEADPDRVALIWERDGPGQQQYLTYKQLYELMNQIANSLKSHGVHRGDRVVIYMPVSHLAVATMLACARIGAIHSVVFAGFSAEALASRIRDAGAHTIVTTDQAVRGGKVIQLKKTVDEAVSKCPDIVKRVFVAKRTGAEVPMGEKDFCLEKEISKQSTECSPEVMNSEDILFLLYTSGSTGKPKGIVHTQAGYLLYAACTHQLVFDYQPGDVFGCVADIGWITGHSYVVYGPLCNGATTVLFESTPLYPNPGRYWETIQRLRINQFYGAPTALRLLLRHGDGWVKQYDRSSLKTLGCVGEPLNTEAWEWYHDVVGEGRCPVVDTWWQTETGGICITPRPSAARAEIKPGMPMRPFLGIEPVICNDKGEIETDDDVSGSLCIKQPWPGIARTIYGDHQRFFDTYFKRFPGLYFSGDGTHRHTDGYYQITGRMDDVINISGHRLGTAEVEDVMDEHTDVAETAVVGYPHELKGEGIYAFITLKENVAKSTTDIITDLRVLVKNNIASYAIPDIIQVTKGLPKTRSGKIMRRILKKIVQGKSDELGDISTLADPTVVAGIIKKHDELKQNKS</sequence>
<dbReference type="Pfam" id="PF13193">
    <property type="entry name" value="AMP-binding_C"/>
    <property type="match status" value="1"/>
</dbReference>
<evidence type="ECO:0000256" key="4">
    <source>
        <dbReference type="ARBA" id="ARBA00022840"/>
    </source>
</evidence>
<organism evidence="9 10">
    <name type="scientific">Paralvinella palmiformis</name>
    <dbReference type="NCBI Taxonomy" id="53620"/>
    <lineage>
        <taxon>Eukaryota</taxon>
        <taxon>Metazoa</taxon>
        <taxon>Spiralia</taxon>
        <taxon>Lophotrochozoa</taxon>
        <taxon>Annelida</taxon>
        <taxon>Polychaeta</taxon>
        <taxon>Sedentaria</taxon>
        <taxon>Canalipalpata</taxon>
        <taxon>Terebellida</taxon>
        <taxon>Terebelliformia</taxon>
        <taxon>Alvinellidae</taxon>
        <taxon>Paralvinella</taxon>
    </lineage>
</organism>
<keyword evidence="10" id="KW-1185">Reference proteome</keyword>
<dbReference type="Gene3D" id="3.40.50.12780">
    <property type="entry name" value="N-terminal domain of ligase-like"/>
    <property type="match status" value="1"/>
</dbReference>
<evidence type="ECO:0000259" key="6">
    <source>
        <dbReference type="Pfam" id="PF00501"/>
    </source>
</evidence>
<dbReference type="InterPro" id="IPR020845">
    <property type="entry name" value="AMP-binding_CS"/>
</dbReference>
<dbReference type="GO" id="GO:0005524">
    <property type="term" value="F:ATP binding"/>
    <property type="evidence" value="ECO:0007669"/>
    <property type="project" value="UniProtKB-UniRule"/>
</dbReference>
<dbReference type="PANTHER" id="PTHR24095:SF14">
    <property type="entry name" value="ACETYL-COENZYME A SYNTHETASE 1"/>
    <property type="match status" value="1"/>
</dbReference>
<feature type="domain" description="AMP-binding enzyme C-terminal" evidence="7">
    <location>
        <begin position="567"/>
        <end position="646"/>
    </location>
</feature>
<dbReference type="InterPro" id="IPR032387">
    <property type="entry name" value="ACAS_N"/>
</dbReference>
<evidence type="ECO:0000256" key="3">
    <source>
        <dbReference type="ARBA" id="ARBA00022741"/>
    </source>
</evidence>
<dbReference type="NCBIfam" id="NF001208">
    <property type="entry name" value="PRK00174.1"/>
    <property type="match status" value="1"/>
</dbReference>
<feature type="domain" description="Acetyl-coenzyme A synthetase N-terminal" evidence="8">
    <location>
        <begin position="60"/>
        <end position="116"/>
    </location>
</feature>
<dbReference type="GO" id="GO:0005739">
    <property type="term" value="C:mitochondrion"/>
    <property type="evidence" value="ECO:0007669"/>
    <property type="project" value="TreeGrafter"/>
</dbReference>
<dbReference type="GO" id="GO:0016208">
    <property type="term" value="F:AMP binding"/>
    <property type="evidence" value="ECO:0007669"/>
    <property type="project" value="InterPro"/>
</dbReference>
<dbReference type="PROSITE" id="PS00455">
    <property type="entry name" value="AMP_BINDING"/>
    <property type="match status" value="1"/>
</dbReference>
<dbReference type="SUPFAM" id="SSF56801">
    <property type="entry name" value="Acetyl-CoA synthetase-like"/>
    <property type="match status" value="1"/>
</dbReference>
<keyword evidence="4 5" id="KW-0067">ATP-binding</keyword>
<dbReference type="Proteomes" id="UP001208570">
    <property type="component" value="Unassembled WGS sequence"/>
</dbReference>
<dbReference type="GO" id="GO:0019427">
    <property type="term" value="P:acetyl-CoA biosynthetic process from acetate"/>
    <property type="evidence" value="ECO:0007669"/>
    <property type="project" value="InterPro"/>
</dbReference>
<evidence type="ECO:0000256" key="2">
    <source>
        <dbReference type="ARBA" id="ARBA00022598"/>
    </source>
</evidence>
<evidence type="ECO:0000313" key="9">
    <source>
        <dbReference type="EMBL" id="KAK2141361.1"/>
    </source>
</evidence>
<protein>
    <recommendedName>
        <fullName evidence="5">Acetyl-coenzyme A synthetase</fullName>
        <ecNumber evidence="5">6.2.1.1</ecNumber>
    </recommendedName>
</protein>
<comment type="similarity">
    <text evidence="1 5">Belongs to the ATP-dependent AMP-binding enzyme family.</text>
</comment>
<evidence type="ECO:0000313" key="10">
    <source>
        <dbReference type="Proteomes" id="UP001208570"/>
    </source>
</evidence>
<feature type="domain" description="AMP-dependent synthetase/ligase" evidence="6">
    <location>
        <begin position="118"/>
        <end position="511"/>
    </location>
</feature>
<dbReference type="EC" id="6.2.1.1" evidence="5"/>
<evidence type="ECO:0000256" key="5">
    <source>
        <dbReference type="RuleBase" id="RU361147"/>
    </source>
</evidence>
<keyword evidence="3 5" id="KW-0547">Nucleotide-binding</keyword>
<dbReference type="InterPro" id="IPR000873">
    <property type="entry name" value="AMP-dep_synth/lig_dom"/>
</dbReference>
<gene>
    <name evidence="9" type="ORF">LSH36_1111g01020</name>
</gene>
<dbReference type="InterPro" id="IPR025110">
    <property type="entry name" value="AMP-bd_C"/>
</dbReference>
<dbReference type="Pfam" id="PF16177">
    <property type="entry name" value="ACAS_N"/>
    <property type="match status" value="1"/>
</dbReference>
<keyword evidence="2 5" id="KW-0436">Ligase</keyword>
<dbReference type="Pfam" id="PF00501">
    <property type="entry name" value="AMP-binding"/>
    <property type="match status" value="1"/>
</dbReference>
<dbReference type="Gene3D" id="3.30.300.30">
    <property type="match status" value="1"/>
</dbReference>
<reference evidence="9" key="1">
    <citation type="journal article" date="2023" name="Mol. Biol. Evol.">
        <title>Third-Generation Sequencing Reveals the Adaptive Role of the Epigenome in Three Deep-Sea Polychaetes.</title>
        <authorList>
            <person name="Perez M."/>
            <person name="Aroh O."/>
            <person name="Sun Y."/>
            <person name="Lan Y."/>
            <person name="Juniper S.K."/>
            <person name="Young C.R."/>
            <person name="Angers B."/>
            <person name="Qian P.Y."/>
        </authorList>
    </citation>
    <scope>NUCLEOTIDE SEQUENCE</scope>
    <source>
        <strain evidence="9">P08H-3</strain>
    </source>
</reference>
<proteinExistence type="inferred from homology"/>
<dbReference type="GO" id="GO:0003987">
    <property type="term" value="F:acetate-CoA ligase activity"/>
    <property type="evidence" value="ECO:0007669"/>
    <property type="project" value="UniProtKB-UniRule"/>
</dbReference>
<name>A0AAD9IUT7_9ANNE</name>
<evidence type="ECO:0000259" key="8">
    <source>
        <dbReference type="Pfam" id="PF16177"/>
    </source>
</evidence>
<dbReference type="FunFam" id="3.40.50.12780:FF:000001">
    <property type="entry name" value="Acetyl-coenzyme A synthetase"/>
    <property type="match status" value="1"/>
</dbReference>